<accession>A0A820L8M8</accession>
<evidence type="ECO:0000313" key="3">
    <source>
        <dbReference type="Proteomes" id="UP000663844"/>
    </source>
</evidence>
<protein>
    <submittedName>
        <fullName evidence="2">Uncharacterized protein</fullName>
    </submittedName>
</protein>
<organism evidence="2 3">
    <name type="scientific">Adineta steineri</name>
    <dbReference type="NCBI Taxonomy" id="433720"/>
    <lineage>
        <taxon>Eukaryota</taxon>
        <taxon>Metazoa</taxon>
        <taxon>Spiralia</taxon>
        <taxon>Gnathifera</taxon>
        <taxon>Rotifera</taxon>
        <taxon>Eurotatoria</taxon>
        <taxon>Bdelloidea</taxon>
        <taxon>Adinetida</taxon>
        <taxon>Adinetidae</taxon>
        <taxon>Adineta</taxon>
    </lineage>
</organism>
<dbReference type="AlphaFoldDB" id="A0A820L8M8"/>
<name>A0A820L8M8_9BILA</name>
<dbReference type="EMBL" id="CAJOAZ010021014">
    <property type="protein sequence ID" value="CAF4351868.1"/>
    <property type="molecule type" value="Genomic_DNA"/>
</dbReference>
<sequence length="132" mass="14905">RFYSKAFILGKQKWVPLPFDNTEGDTTTTVPPTTPQANTKSGTSKGNRTGRNARNGRGGNRIRTRSLDGATPKRNRKNRPAATAYNNGYQDYYAYYYYDPNGNAVKWYPDKQGKRKKKSEGLIDTELTEEGT</sequence>
<proteinExistence type="predicted"/>
<evidence type="ECO:0000256" key="1">
    <source>
        <dbReference type="SAM" id="MobiDB-lite"/>
    </source>
</evidence>
<dbReference type="Proteomes" id="UP000663844">
    <property type="component" value="Unassembled WGS sequence"/>
</dbReference>
<feature type="non-terminal residue" evidence="2">
    <location>
        <position position="1"/>
    </location>
</feature>
<reference evidence="2" key="1">
    <citation type="submission" date="2021-02" db="EMBL/GenBank/DDBJ databases">
        <authorList>
            <person name="Nowell W R."/>
        </authorList>
    </citation>
    <scope>NUCLEOTIDE SEQUENCE</scope>
</reference>
<comment type="caution">
    <text evidence="2">The sequence shown here is derived from an EMBL/GenBank/DDBJ whole genome shotgun (WGS) entry which is preliminary data.</text>
</comment>
<feature type="region of interest" description="Disordered" evidence="1">
    <location>
        <begin position="108"/>
        <end position="132"/>
    </location>
</feature>
<gene>
    <name evidence="2" type="ORF">OXD698_LOCUS48818</name>
</gene>
<feature type="compositionally biased region" description="Low complexity" evidence="1">
    <location>
        <begin position="46"/>
        <end position="55"/>
    </location>
</feature>
<feature type="region of interest" description="Disordered" evidence="1">
    <location>
        <begin position="18"/>
        <end position="84"/>
    </location>
</feature>
<feature type="non-terminal residue" evidence="2">
    <location>
        <position position="132"/>
    </location>
</feature>
<evidence type="ECO:0000313" key="2">
    <source>
        <dbReference type="EMBL" id="CAF4351868.1"/>
    </source>
</evidence>
<feature type="compositionally biased region" description="Polar residues" evidence="1">
    <location>
        <begin position="36"/>
        <end position="45"/>
    </location>
</feature>